<evidence type="ECO:0000256" key="1">
    <source>
        <dbReference type="SAM" id="Phobius"/>
    </source>
</evidence>
<dbReference type="PANTHER" id="PTHR40076">
    <property type="entry name" value="MEMBRANE PROTEIN-RELATED"/>
    <property type="match status" value="1"/>
</dbReference>
<protein>
    <submittedName>
        <fullName evidence="2">DUF975 family protein</fullName>
    </submittedName>
</protein>
<feature type="transmembrane region" description="Helical" evidence="1">
    <location>
        <begin position="420"/>
        <end position="439"/>
    </location>
</feature>
<dbReference type="AlphaFoldDB" id="A0A9D1F2M0"/>
<keyword evidence="1" id="KW-0472">Membrane</keyword>
<sequence>MDTRREMKGRALASLKKHYFIFAAVCLISAYLGSEFSTSISRLGINRNPFDDYYTVNVGGLVVHQGLSDVIEKALSGEVGEGRELSEKIRQQAIDQSRDDHPAFGRSRGVLAGLINDVTSGSIFVTMIAAINSMLGSADITMNIFIVLSFLMPLMMWFFLQNMYIVISRRMFLEGRCYEKLPIRRFLFLLGVRRWLKTCWTMCVVSVFEILWTLTIAGIFVKFYSYYLVPYILAENPDIGTLEAITLSRQMMKGHKWQCFVFELSFLGWDLLGLVTVGLTDILFTSPYKVASFCEYYVQLRTLAQEQEIENAYKLNDVYLYVPADKKTLNAAYGDVLKVLETPVENLEELTGFRGFLMRWFGILLTYTKRERDYEEGQARLLGIASLKEAAGGEVYPSRLSPLTERRFIRIEPLRYMRNYSVLSLVLMFFIFSGFGWLWEVCLHMVNHGEFVNRGVLHGPWLPIYGSGGLLILILLKRLRSHPVRQFLAIMVLCGVVEYMTSWVLEAVTGGKRWWDYTGYFLNLNGRICAEGLLIFGIGGMIIVYVLAPLLDSLLRRLSRKILVPVCLLLLCLFLGDLAFSAAVPNTGKGVTAPARESQ</sequence>
<dbReference type="EMBL" id="DVIT01000002">
    <property type="protein sequence ID" value="HIS45992.1"/>
    <property type="molecule type" value="Genomic_DNA"/>
</dbReference>
<feature type="transmembrane region" description="Helical" evidence="1">
    <location>
        <begin position="488"/>
        <end position="505"/>
    </location>
</feature>
<dbReference type="InterPro" id="IPR010380">
    <property type="entry name" value="DUF975"/>
</dbReference>
<keyword evidence="1" id="KW-0812">Transmembrane</keyword>
<feature type="transmembrane region" description="Helical" evidence="1">
    <location>
        <begin position="459"/>
        <end position="476"/>
    </location>
</feature>
<dbReference type="Pfam" id="PF06541">
    <property type="entry name" value="ABC_trans_CmpB"/>
    <property type="match status" value="1"/>
</dbReference>
<organism evidence="2 3">
    <name type="scientific">Candidatus Scybalocola faecigallinarum</name>
    <dbReference type="NCBI Taxonomy" id="2840941"/>
    <lineage>
        <taxon>Bacteria</taxon>
        <taxon>Bacillati</taxon>
        <taxon>Bacillota</taxon>
        <taxon>Clostridia</taxon>
        <taxon>Lachnospirales</taxon>
        <taxon>Lachnospiraceae</taxon>
        <taxon>Lachnospiraceae incertae sedis</taxon>
        <taxon>Candidatus Scybalocola (ex Gilroy et al. 2021)</taxon>
    </lineage>
</organism>
<dbReference type="InterPro" id="IPR010540">
    <property type="entry name" value="CmpB_TMEM229"/>
</dbReference>
<comment type="caution">
    <text evidence="2">The sequence shown here is derived from an EMBL/GenBank/DDBJ whole genome shotgun (WGS) entry which is preliminary data.</text>
</comment>
<reference evidence="2" key="2">
    <citation type="journal article" date="2021" name="PeerJ">
        <title>Extensive microbial diversity within the chicken gut microbiome revealed by metagenomics and culture.</title>
        <authorList>
            <person name="Gilroy R."/>
            <person name="Ravi A."/>
            <person name="Getino M."/>
            <person name="Pursley I."/>
            <person name="Horton D.L."/>
            <person name="Alikhan N.F."/>
            <person name="Baker D."/>
            <person name="Gharbi K."/>
            <person name="Hall N."/>
            <person name="Watson M."/>
            <person name="Adriaenssens E.M."/>
            <person name="Foster-Nyarko E."/>
            <person name="Jarju S."/>
            <person name="Secka A."/>
            <person name="Antonio M."/>
            <person name="Oren A."/>
            <person name="Chaudhuri R.R."/>
            <person name="La Ragione R."/>
            <person name="Hildebrand F."/>
            <person name="Pallen M.J."/>
        </authorList>
    </citation>
    <scope>NUCLEOTIDE SEQUENCE</scope>
    <source>
        <strain evidence="2">CHK178-757</strain>
    </source>
</reference>
<feature type="transmembrane region" description="Helical" evidence="1">
    <location>
        <begin position="114"/>
        <end position="134"/>
    </location>
</feature>
<feature type="transmembrane region" description="Helical" evidence="1">
    <location>
        <begin position="266"/>
        <end position="284"/>
    </location>
</feature>
<name>A0A9D1F2M0_9FIRM</name>
<proteinExistence type="predicted"/>
<accession>A0A9D1F2M0</accession>
<dbReference type="Pfam" id="PF06161">
    <property type="entry name" value="DUF975"/>
    <property type="match status" value="1"/>
</dbReference>
<feature type="transmembrane region" description="Helical" evidence="1">
    <location>
        <begin position="562"/>
        <end position="584"/>
    </location>
</feature>
<feature type="transmembrane region" description="Helical" evidence="1">
    <location>
        <begin position="525"/>
        <end position="550"/>
    </location>
</feature>
<evidence type="ECO:0000313" key="3">
    <source>
        <dbReference type="Proteomes" id="UP000823927"/>
    </source>
</evidence>
<gene>
    <name evidence="2" type="ORF">IAB46_00235</name>
</gene>
<dbReference type="Proteomes" id="UP000823927">
    <property type="component" value="Unassembled WGS sequence"/>
</dbReference>
<feature type="transmembrane region" description="Helical" evidence="1">
    <location>
        <begin position="140"/>
        <end position="160"/>
    </location>
</feature>
<keyword evidence="1" id="KW-1133">Transmembrane helix</keyword>
<reference evidence="2" key="1">
    <citation type="submission" date="2020-10" db="EMBL/GenBank/DDBJ databases">
        <authorList>
            <person name="Gilroy R."/>
        </authorList>
    </citation>
    <scope>NUCLEOTIDE SEQUENCE</scope>
    <source>
        <strain evidence="2">CHK178-757</strain>
    </source>
</reference>
<evidence type="ECO:0000313" key="2">
    <source>
        <dbReference type="EMBL" id="HIS45992.1"/>
    </source>
</evidence>
<feature type="transmembrane region" description="Helical" evidence="1">
    <location>
        <begin position="199"/>
        <end position="221"/>
    </location>
</feature>
<dbReference type="PANTHER" id="PTHR40076:SF1">
    <property type="entry name" value="MEMBRANE PROTEIN"/>
    <property type="match status" value="1"/>
</dbReference>